<dbReference type="CDD" id="cd17339">
    <property type="entry name" value="MFS_NIMT_CynX_like"/>
    <property type="match status" value="1"/>
</dbReference>
<feature type="transmembrane region" description="Helical" evidence="6">
    <location>
        <begin position="364"/>
        <end position="382"/>
    </location>
</feature>
<dbReference type="InterPro" id="IPR020846">
    <property type="entry name" value="MFS_dom"/>
</dbReference>
<evidence type="ECO:0000256" key="2">
    <source>
        <dbReference type="ARBA" id="ARBA00022692"/>
    </source>
</evidence>
<feature type="region of interest" description="Disordered" evidence="5">
    <location>
        <begin position="1"/>
        <end position="63"/>
    </location>
</feature>
<gene>
    <name evidence="8" type="ORF">GCM10010305_52610</name>
</gene>
<evidence type="ECO:0000256" key="1">
    <source>
        <dbReference type="ARBA" id="ARBA00004651"/>
    </source>
</evidence>
<sequence length="478" mass="48178">MSGTDTHDAPDAETRGARETHGAAEALGTHEDAGIRGAYGGTETPGTRAGTAASGTRAGRGGPAGTLIDAEADVCPSPAGTAARRALLAHPVLLLVGIVLASLNMRVALAAVAPLVGEIAGHFGLSSTASSLVTSVPVLFLGLGALVAPWLGRRFGAERTILAALLLLAGGILLRLLPSVAALYGGGVLVGTAIALLNVLMPGLIKRDFPDRAAAMTSVYTGAMIAGATVAAAAAVPLEEALGGGWQGSLGFWSLLALVAAVAWLPQVLIARGRTGHEVRTAPASDTAPVRVWRSALAWQVTLFMGLQSLWSYVLIAWMPTIFTDHGMSRSEAGVVFAFNNLIQVAGAFAVPLLAGRRRSQRPLVVLVTSLVAAGYAGLLIAPAEGAWLWSAVLGVGQGGALGLALTLIVLRTGDAPTAARLSGMAQTVGYLMAAAGPLTAGALHQATGSWALPISLVLGVCAAAAGVGLLAARDRTV</sequence>
<keyword evidence="2 6" id="KW-0812">Transmembrane</keyword>
<protein>
    <submittedName>
        <fullName evidence="8">MFS transporter</fullName>
    </submittedName>
</protein>
<feature type="compositionally biased region" description="Basic and acidic residues" evidence="5">
    <location>
        <begin position="1"/>
        <end position="34"/>
    </location>
</feature>
<name>A0A918WDF8_9ACTN</name>
<dbReference type="Pfam" id="PF07690">
    <property type="entry name" value="MFS_1"/>
    <property type="match status" value="1"/>
</dbReference>
<feature type="transmembrane region" description="Helical" evidence="6">
    <location>
        <begin position="92"/>
        <end position="116"/>
    </location>
</feature>
<feature type="transmembrane region" description="Helical" evidence="6">
    <location>
        <begin position="423"/>
        <end position="445"/>
    </location>
</feature>
<dbReference type="Gene3D" id="1.20.1250.20">
    <property type="entry name" value="MFS general substrate transporter like domains"/>
    <property type="match status" value="2"/>
</dbReference>
<evidence type="ECO:0000313" key="8">
    <source>
        <dbReference type="EMBL" id="GHB02890.1"/>
    </source>
</evidence>
<dbReference type="InterPro" id="IPR052524">
    <property type="entry name" value="MFS_Cyanate_Porter"/>
</dbReference>
<comment type="caution">
    <text evidence="8">The sequence shown here is derived from an EMBL/GenBank/DDBJ whole genome shotgun (WGS) entry which is preliminary data.</text>
</comment>
<evidence type="ECO:0000256" key="4">
    <source>
        <dbReference type="ARBA" id="ARBA00023136"/>
    </source>
</evidence>
<evidence type="ECO:0000313" key="9">
    <source>
        <dbReference type="Proteomes" id="UP000644020"/>
    </source>
</evidence>
<dbReference type="Proteomes" id="UP000644020">
    <property type="component" value="Unassembled WGS sequence"/>
</dbReference>
<dbReference type="AlphaFoldDB" id="A0A918WDF8"/>
<keyword evidence="9" id="KW-1185">Reference proteome</keyword>
<reference evidence="8" key="1">
    <citation type="journal article" date="2014" name="Int. J. Syst. Evol. Microbiol.">
        <title>Complete genome sequence of Corynebacterium casei LMG S-19264T (=DSM 44701T), isolated from a smear-ripened cheese.</title>
        <authorList>
            <consortium name="US DOE Joint Genome Institute (JGI-PGF)"/>
            <person name="Walter F."/>
            <person name="Albersmeier A."/>
            <person name="Kalinowski J."/>
            <person name="Ruckert C."/>
        </authorList>
    </citation>
    <scope>NUCLEOTIDE SEQUENCE</scope>
    <source>
        <strain evidence="8">JCM 4518</strain>
    </source>
</reference>
<feature type="compositionally biased region" description="Low complexity" evidence="5">
    <location>
        <begin position="44"/>
        <end position="57"/>
    </location>
</feature>
<dbReference type="SUPFAM" id="SSF103473">
    <property type="entry name" value="MFS general substrate transporter"/>
    <property type="match status" value="1"/>
</dbReference>
<feature type="transmembrane region" description="Helical" evidence="6">
    <location>
        <begin position="128"/>
        <end position="148"/>
    </location>
</feature>
<feature type="transmembrane region" description="Helical" evidence="6">
    <location>
        <begin position="451"/>
        <end position="473"/>
    </location>
</feature>
<dbReference type="InterPro" id="IPR011701">
    <property type="entry name" value="MFS"/>
</dbReference>
<accession>A0A918WDF8</accession>
<comment type="subcellular location">
    <subcellularLocation>
        <location evidence="1">Cell membrane</location>
        <topology evidence="1">Multi-pass membrane protein</topology>
    </subcellularLocation>
</comment>
<feature type="transmembrane region" description="Helical" evidence="6">
    <location>
        <begin position="250"/>
        <end position="270"/>
    </location>
</feature>
<reference evidence="8" key="2">
    <citation type="submission" date="2020-09" db="EMBL/GenBank/DDBJ databases">
        <authorList>
            <person name="Sun Q."/>
            <person name="Ohkuma M."/>
        </authorList>
    </citation>
    <scope>NUCLEOTIDE SEQUENCE</scope>
    <source>
        <strain evidence="8">JCM 4518</strain>
    </source>
</reference>
<dbReference type="GO" id="GO:0022857">
    <property type="term" value="F:transmembrane transporter activity"/>
    <property type="evidence" value="ECO:0007669"/>
    <property type="project" value="InterPro"/>
</dbReference>
<dbReference type="GO" id="GO:0005886">
    <property type="term" value="C:plasma membrane"/>
    <property type="evidence" value="ECO:0007669"/>
    <property type="project" value="UniProtKB-SubCell"/>
</dbReference>
<feature type="transmembrane region" description="Helical" evidence="6">
    <location>
        <begin position="183"/>
        <end position="205"/>
    </location>
</feature>
<dbReference type="PANTHER" id="PTHR23523">
    <property type="match status" value="1"/>
</dbReference>
<dbReference type="PANTHER" id="PTHR23523:SF2">
    <property type="entry name" value="2-NITROIMIDAZOLE TRANSPORTER"/>
    <property type="match status" value="1"/>
</dbReference>
<keyword evidence="4 6" id="KW-0472">Membrane</keyword>
<feature type="transmembrane region" description="Helical" evidence="6">
    <location>
        <begin position="217"/>
        <end position="238"/>
    </location>
</feature>
<feature type="transmembrane region" description="Helical" evidence="6">
    <location>
        <begin position="335"/>
        <end position="355"/>
    </location>
</feature>
<evidence type="ECO:0000256" key="5">
    <source>
        <dbReference type="SAM" id="MobiDB-lite"/>
    </source>
</evidence>
<evidence type="ECO:0000259" key="7">
    <source>
        <dbReference type="PROSITE" id="PS50850"/>
    </source>
</evidence>
<feature type="transmembrane region" description="Helical" evidence="6">
    <location>
        <begin position="388"/>
        <end position="411"/>
    </location>
</feature>
<evidence type="ECO:0000256" key="3">
    <source>
        <dbReference type="ARBA" id="ARBA00022989"/>
    </source>
</evidence>
<dbReference type="RefSeq" id="WP_229850012.1">
    <property type="nucleotide sequence ID" value="NZ_BMUL01000017.1"/>
</dbReference>
<feature type="domain" description="Major facilitator superfamily (MFS) profile" evidence="7">
    <location>
        <begin position="90"/>
        <end position="478"/>
    </location>
</feature>
<feature type="transmembrane region" description="Helical" evidence="6">
    <location>
        <begin position="301"/>
        <end position="323"/>
    </location>
</feature>
<dbReference type="InterPro" id="IPR036259">
    <property type="entry name" value="MFS_trans_sf"/>
</dbReference>
<evidence type="ECO:0000256" key="6">
    <source>
        <dbReference type="SAM" id="Phobius"/>
    </source>
</evidence>
<feature type="transmembrane region" description="Helical" evidence="6">
    <location>
        <begin position="160"/>
        <end position="177"/>
    </location>
</feature>
<keyword evidence="3 6" id="KW-1133">Transmembrane helix</keyword>
<proteinExistence type="predicted"/>
<dbReference type="PROSITE" id="PS50850">
    <property type="entry name" value="MFS"/>
    <property type="match status" value="1"/>
</dbReference>
<organism evidence="8 9">
    <name type="scientific">Streptomyces termitum</name>
    <dbReference type="NCBI Taxonomy" id="67368"/>
    <lineage>
        <taxon>Bacteria</taxon>
        <taxon>Bacillati</taxon>
        <taxon>Actinomycetota</taxon>
        <taxon>Actinomycetes</taxon>
        <taxon>Kitasatosporales</taxon>
        <taxon>Streptomycetaceae</taxon>
        <taxon>Streptomyces</taxon>
    </lineage>
</organism>
<dbReference type="EMBL" id="BMUL01000017">
    <property type="protein sequence ID" value="GHB02890.1"/>
    <property type="molecule type" value="Genomic_DNA"/>
</dbReference>